<evidence type="ECO:0000256" key="3">
    <source>
        <dbReference type="ARBA" id="ARBA00022691"/>
    </source>
</evidence>
<dbReference type="GO" id="GO:0046983">
    <property type="term" value="F:protein dimerization activity"/>
    <property type="evidence" value="ECO:0007669"/>
    <property type="project" value="InterPro"/>
</dbReference>
<dbReference type="GO" id="GO:0032259">
    <property type="term" value="P:methylation"/>
    <property type="evidence" value="ECO:0007669"/>
    <property type="project" value="UniProtKB-KW"/>
</dbReference>
<dbReference type="GO" id="GO:0008171">
    <property type="term" value="F:O-methyltransferase activity"/>
    <property type="evidence" value="ECO:0007669"/>
    <property type="project" value="InterPro"/>
</dbReference>
<dbReference type="PANTHER" id="PTHR43712:SF2">
    <property type="entry name" value="O-METHYLTRANSFERASE CICE"/>
    <property type="match status" value="1"/>
</dbReference>
<gene>
    <name evidence="7" type="ORF">AWN90_31545</name>
</gene>
<evidence type="ECO:0000256" key="1">
    <source>
        <dbReference type="ARBA" id="ARBA00022603"/>
    </source>
</evidence>
<dbReference type="InterPro" id="IPR016461">
    <property type="entry name" value="COMT-like"/>
</dbReference>
<feature type="domain" description="O-methyltransferase C-terminal" evidence="5">
    <location>
        <begin position="190"/>
        <end position="381"/>
    </location>
</feature>
<protein>
    <recommendedName>
        <fullName evidence="9">Hydroxyneurosporene methyltransferase</fullName>
    </recommendedName>
</protein>
<accession>A0A164MBN5</accession>
<dbReference type="Pfam" id="PF08100">
    <property type="entry name" value="Dimerisation"/>
    <property type="match status" value="1"/>
</dbReference>
<evidence type="ECO:0000313" key="7">
    <source>
        <dbReference type="EMBL" id="KZM73216.1"/>
    </source>
</evidence>
<dbReference type="Gene3D" id="1.10.10.10">
    <property type="entry name" value="Winged helix-like DNA-binding domain superfamily/Winged helix DNA-binding domain"/>
    <property type="match status" value="1"/>
</dbReference>
<sequence>MIPYRYSPRTDYFRECAENWSDGRATMGPQPELPLREEVSIVRTPPVWVARVVNGVRAGALSAVRRVVPAQVAVLEALDGAWFAQMMYAAAELDIAGALSEGPRTPEQVARTVGVDADAIHRLLRSLAAHGVFARTDAGRYRNNRMSNTLRAGVANSTRDMVRFVGHPVLREQWSGIVNVIRTGVDATRTLRGMPSFEHMDADPELAEVFHAAMASLSAVEVPSVLAAYDFGRFPVIADLGGGRGRLLAAVLRQAPTSRGVLFDLPGATEGAADYLDAAGVSDRVTLVHGSFLSTADLPEANAYLLKHILHDWDDEESMKILSAIGEKAPPDATLLLIEMVVPRTPHRHASFSLDIEMLVQTGGRERTAEEFRELLWDSGFHLERIVPTAGPTSLLEARLR</sequence>
<feature type="domain" description="O-methyltransferase dimerisation" evidence="6">
    <location>
        <begin position="76"/>
        <end position="150"/>
    </location>
</feature>
<dbReference type="InterPro" id="IPR036390">
    <property type="entry name" value="WH_DNA-bd_sf"/>
</dbReference>
<dbReference type="InterPro" id="IPR001077">
    <property type="entry name" value="COMT_C"/>
</dbReference>
<name>A0A164MBN5_9NOCA</name>
<evidence type="ECO:0000313" key="8">
    <source>
        <dbReference type="Proteomes" id="UP000076512"/>
    </source>
</evidence>
<evidence type="ECO:0000259" key="6">
    <source>
        <dbReference type="Pfam" id="PF08100"/>
    </source>
</evidence>
<comment type="caution">
    <text evidence="7">The sequence shown here is derived from an EMBL/GenBank/DDBJ whole genome shotgun (WGS) entry which is preliminary data.</text>
</comment>
<dbReference type="EMBL" id="LWGR01000007">
    <property type="protein sequence ID" value="KZM73216.1"/>
    <property type="molecule type" value="Genomic_DNA"/>
</dbReference>
<feature type="active site" description="Proton acceptor" evidence="4">
    <location>
        <position position="311"/>
    </location>
</feature>
<keyword evidence="8" id="KW-1185">Reference proteome</keyword>
<dbReference type="SUPFAM" id="SSF46785">
    <property type="entry name" value="Winged helix' DNA-binding domain"/>
    <property type="match status" value="1"/>
</dbReference>
<dbReference type="SUPFAM" id="SSF53335">
    <property type="entry name" value="S-adenosyl-L-methionine-dependent methyltransferases"/>
    <property type="match status" value="1"/>
</dbReference>
<keyword evidence="3" id="KW-0949">S-adenosyl-L-methionine</keyword>
<evidence type="ECO:0000259" key="5">
    <source>
        <dbReference type="Pfam" id="PF00891"/>
    </source>
</evidence>
<organism evidence="7 8">
    <name type="scientific">Nocardia terpenica</name>
    <dbReference type="NCBI Taxonomy" id="455432"/>
    <lineage>
        <taxon>Bacteria</taxon>
        <taxon>Bacillati</taxon>
        <taxon>Actinomycetota</taxon>
        <taxon>Actinomycetes</taxon>
        <taxon>Mycobacteriales</taxon>
        <taxon>Nocardiaceae</taxon>
        <taxon>Nocardia</taxon>
    </lineage>
</organism>
<dbReference type="AlphaFoldDB" id="A0A164MBN5"/>
<proteinExistence type="predicted"/>
<dbReference type="InterPro" id="IPR029063">
    <property type="entry name" value="SAM-dependent_MTases_sf"/>
</dbReference>
<dbReference type="Proteomes" id="UP000076512">
    <property type="component" value="Unassembled WGS sequence"/>
</dbReference>
<evidence type="ECO:0008006" key="9">
    <source>
        <dbReference type="Google" id="ProtNLM"/>
    </source>
</evidence>
<reference evidence="7 8" key="1">
    <citation type="submission" date="2016-04" db="EMBL/GenBank/DDBJ databases">
        <authorList>
            <person name="Evans L.H."/>
            <person name="Alamgir A."/>
            <person name="Owens N."/>
            <person name="Weber N.D."/>
            <person name="Virtaneva K."/>
            <person name="Barbian K."/>
            <person name="Babar A."/>
            <person name="Rosenke K."/>
        </authorList>
    </citation>
    <scope>NUCLEOTIDE SEQUENCE [LARGE SCALE GENOMIC DNA]</scope>
    <source>
        <strain evidence="7 8">IFM 0406</strain>
    </source>
</reference>
<dbReference type="PROSITE" id="PS51683">
    <property type="entry name" value="SAM_OMT_II"/>
    <property type="match status" value="1"/>
</dbReference>
<evidence type="ECO:0000256" key="2">
    <source>
        <dbReference type="ARBA" id="ARBA00022679"/>
    </source>
</evidence>
<dbReference type="InterPro" id="IPR036388">
    <property type="entry name" value="WH-like_DNA-bd_sf"/>
</dbReference>
<dbReference type="PANTHER" id="PTHR43712">
    <property type="entry name" value="PUTATIVE (AFU_ORTHOLOGUE AFUA_4G14580)-RELATED"/>
    <property type="match status" value="1"/>
</dbReference>
<keyword evidence="1" id="KW-0489">Methyltransferase</keyword>
<dbReference type="Pfam" id="PF00891">
    <property type="entry name" value="Methyltransf_2"/>
    <property type="match status" value="1"/>
</dbReference>
<dbReference type="Gene3D" id="1.10.287.1350">
    <property type="match status" value="1"/>
</dbReference>
<dbReference type="Gene3D" id="3.40.50.150">
    <property type="entry name" value="Vaccinia Virus protein VP39"/>
    <property type="match status" value="1"/>
</dbReference>
<evidence type="ECO:0000256" key="4">
    <source>
        <dbReference type="PIRSR" id="PIRSR005739-1"/>
    </source>
</evidence>
<keyword evidence="2" id="KW-0808">Transferase</keyword>
<dbReference type="PIRSF" id="PIRSF005739">
    <property type="entry name" value="O-mtase"/>
    <property type="match status" value="1"/>
</dbReference>
<dbReference type="InterPro" id="IPR012967">
    <property type="entry name" value="COMT_dimerisation"/>
</dbReference>